<dbReference type="PIRSF" id="PIRSF000197">
    <property type="entry name" value="Bifunct_PutA"/>
    <property type="match status" value="1"/>
</dbReference>
<dbReference type="SUPFAM" id="SSF81935">
    <property type="entry name" value="N-terminal domain of bifunctional PutA protein"/>
    <property type="match status" value="1"/>
</dbReference>
<name>A0A381XI51_9ZZZZ</name>
<dbReference type="Gene3D" id="1.20.5.460">
    <property type="entry name" value="Single helix bin"/>
    <property type="match status" value="1"/>
</dbReference>
<evidence type="ECO:0000256" key="3">
    <source>
        <dbReference type="ARBA" id="ARBA00023002"/>
    </source>
</evidence>
<evidence type="ECO:0000256" key="2">
    <source>
        <dbReference type="ARBA" id="ARBA00012884"/>
    </source>
</evidence>
<evidence type="ECO:0000259" key="6">
    <source>
        <dbReference type="Pfam" id="PF00171"/>
    </source>
</evidence>
<dbReference type="EMBL" id="UINC01015106">
    <property type="protein sequence ID" value="SVA63867.1"/>
    <property type="molecule type" value="Genomic_DNA"/>
</dbReference>
<feature type="domain" description="Proline dehydrogenase PutA" evidence="8">
    <location>
        <begin position="61"/>
        <end position="174"/>
    </location>
</feature>
<dbReference type="InterPro" id="IPR016162">
    <property type="entry name" value="Ald_DH_N"/>
</dbReference>
<proteinExistence type="predicted"/>
<dbReference type="AlphaFoldDB" id="A0A381XI51"/>
<dbReference type="InterPro" id="IPR029041">
    <property type="entry name" value="FAD-linked_oxidoreductase-like"/>
</dbReference>
<dbReference type="Pfam" id="PF14850">
    <property type="entry name" value="Pro_dh-DNA_bdg"/>
    <property type="match status" value="1"/>
</dbReference>
<dbReference type="InterPro" id="IPR016160">
    <property type="entry name" value="Ald_DH_CS_CYS"/>
</dbReference>
<feature type="domain" description="Proline dehydrogenase" evidence="7">
    <location>
        <begin position="193"/>
        <end position="478"/>
    </location>
</feature>
<dbReference type="PROSITE" id="PS00070">
    <property type="entry name" value="ALDEHYDE_DEHYDR_CYS"/>
    <property type="match status" value="1"/>
</dbReference>
<dbReference type="PROSITE" id="PS00687">
    <property type="entry name" value="ALDEHYDE_DEHYDR_GLU"/>
    <property type="match status" value="1"/>
</dbReference>
<dbReference type="InterPro" id="IPR002872">
    <property type="entry name" value="Proline_DH_dom"/>
</dbReference>
<evidence type="ECO:0000256" key="4">
    <source>
        <dbReference type="ARBA" id="ARBA00023027"/>
    </source>
</evidence>
<dbReference type="Pfam" id="PF00171">
    <property type="entry name" value="Aldedh"/>
    <property type="match status" value="1"/>
</dbReference>
<dbReference type="GO" id="GO:0003700">
    <property type="term" value="F:DNA-binding transcription factor activity"/>
    <property type="evidence" value="ECO:0007669"/>
    <property type="project" value="InterPro"/>
</dbReference>
<sequence>MSDKLNFDKINQFGCESEELIVKSLLEYLLPIVKDKTSSINNKASNIVKYAKKITKFINPIDSLLHEYKLNSKEGTILLCLAEALLRIPDKKTIDRLLEDKFTSVDWKDHTGFDKGIYVNASSWAFFLTGKILDKNEIEKQHLEETYKSFLKRISEPIFRVAVKKTVMILANQFVFKPSIEEGVKYEGNAKYKNNLFSFDMLGEGARTKEDAEKYFIDYQKAIHHVGETTNKELSIQERNGVSIKLSALHPRYERNNFQALELELLPKLIDLCLLARQYDIQLCIDAEENYRLILSLMLLDKLSSNSQLKGWNGLGLAIQAYQKRAFYVIDWIDHIARRDSRVINVRLAKGAYWDNEIKMAQELGIDYYPVFTRKSLTDISWMACALKLFTMQDNIFPQFATHNAHSIAFIEEFGKDKQFEFQLVYGMAEQINGYFNQQDKNTYPRCRIYAPVGAYEDLLPYLMRRLLENGANTSFINKLNDPKLTIEEIIDDPVNVVSNYSQFSNPKIPLPTDIFLPERKNSKGYDLESEHTRLKVQNIFSQDHNYFMACSIVNGEDTKETSHQIYNPSNADELLGEVSFANNNTIDQAVVSATKYFSHWKNVPIEEKVKIIQRYADLLEMNQERLLYICVKEAGKTIRDAINDIREAIDFCHYYCNEALKIFSKPVELKGPTGEENKLFYEGKGVYFAISPWNFPVAIFLGQILAPLLAGNTLLAKPAEQTSVVSYELIKLLFKAGLPPGALQLLLGDGKKIADLVLNNVNLKGVVFTGSCQTANEIKKKLNNKDGEIIPLTAETGGLNFMIVDSSALIEQVVDDVIESGFHSAGQRCSALRVLAVQDDIYDKTVAMLKGAIQEIKVGQPQDLA</sequence>
<dbReference type="PANTHER" id="PTHR42862:SF1">
    <property type="entry name" value="DELTA-1-PYRROLINE-5-CARBOXYLATE DEHYDROGENASE 2, ISOFORM A-RELATED"/>
    <property type="match status" value="1"/>
</dbReference>
<dbReference type="InterPro" id="IPR029510">
    <property type="entry name" value="Ald_DH_CS_GLU"/>
</dbReference>
<dbReference type="GO" id="GO:0003842">
    <property type="term" value="F:L-glutamate gamma-semialdehyde dehydrogenase activity"/>
    <property type="evidence" value="ECO:0007669"/>
    <property type="project" value="UniProtKB-EC"/>
</dbReference>
<evidence type="ECO:0000259" key="7">
    <source>
        <dbReference type="Pfam" id="PF01619"/>
    </source>
</evidence>
<dbReference type="Pfam" id="PF01619">
    <property type="entry name" value="Pro_dh"/>
    <property type="match status" value="1"/>
</dbReference>
<dbReference type="InterPro" id="IPR024082">
    <property type="entry name" value="PRODH_PutA_dom_II"/>
</dbReference>
<dbReference type="InterPro" id="IPR050485">
    <property type="entry name" value="Proline_metab_enzyme"/>
</dbReference>
<dbReference type="InterPro" id="IPR015590">
    <property type="entry name" value="Aldehyde_DH_dom"/>
</dbReference>
<evidence type="ECO:0000313" key="9">
    <source>
        <dbReference type="EMBL" id="SVA63867.1"/>
    </source>
</evidence>
<dbReference type="InterPro" id="IPR024089">
    <property type="entry name" value="PRODH_PutA_dom_I/II"/>
</dbReference>
<dbReference type="EC" id="1.2.1.88" evidence="2"/>
<dbReference type="GO" id="GO:0010133">
    <property type="term" value="P:L-proline catabolic process to L-glutamate"/>
    <property type="evidence" value="ECO:0007669"/>
    <property type="project" value="InterPro"/>
</dbReference>
<reference evidence="9" key="1">
    <citation type="submission" date="2018-05" db="EMBL/GenBank/DDBJ databases">
        <authorList>
            <person name="Lanie J.A."/>
            <person name="Ng W.-L."/>
            <person name="Kazmierczak K.M."/>
            <person name="Andrzejewski T.M."/>
            <person name="Davidsen T.M."/>
            <person name="Wayne K.J."/>
            <person name="Tettelin H."/>
            <person name="Glass J.I."/>
            <person name="Rusch D."/>
            <person name="Podicherti R."/>
            <person name="Tsui H.-C.T."/>
            <person name="Winkler M.E."/>
        </authorList>
    </citation>
    <scope>NUCLEOTIDE SEQUENCE</scope>
</reference>
<dbReference type="InterPro" id="IPR025703">
    <property type="entry name" value="Bifunct_PutA"/>
</dbReference>
<dbReference type="Gene3D" id="3.40.309.10">
    <property type="entry name" value="Aldehyde Dehydrogenase, Chain A, domain 2"/>
    <property type="match status" value="1"/>
</dbReference>
<evidence type="ECO:0000256" key="1">
    <source>
        <dbReference type="ARBA" id="ARBA00004786"/>
    </source>
</evidence>
<gene>
    <name evidence="9" type="ORF">METZ01_LOCUS116721</name>
</gene>
<dbReference type="GO" id="GO:0004657">
    <property type="term" value="F:proline dehydrogenase activity"/>
    <property type="evidence" value="ECO:0007669"/>
    <property type="project" value="InterPro"/>
</dbReference>
<dbReference type="Gene3D" id="3.20.20.220">
    <property type="match status" value="1"/>
</dbReference>
<keyword evidence="4" id="KW-0520">NAD</keyword>
<organism evidence="9">
    <name type="scientific">marine metagenome</name>
    <dbReference type="NCBI Taxonomy" id="408172"/>
    <lineage>
        <taxon>unclassified sequences</taxon>
        <taxon>metagenomes</taxon>
        <taxon>ecological metagenomes</taxon>
    </lineage>
</organism>
<dbReference type="SUPFAM" id="SSF51730">
    <property type="entry name" value="FAD-linked oxidoreductase"/>
    <property type="match status" value="1"/>
</dbReference>
<evidence type="ECO:0000256" key="5">
    <source>
        <dbReference type="ARBA" id="ARBA00048142"/>
    </source>
</evidence>
<feature type="domain" description="Aldehyde dehydrogenase" evidence="6">
    <location>
        <begin position="561"/>
        <end position="864"/>
    </location>
</feature>
<dbReference type="InterPro" id="IPR016163">
    <property type="entry name" value="Ald_DH_C"/>
</dbReference>
<comment type="catalytic activity">
    <reaction evidence="5">
        <text>L-glutamate 5-semialdehyde + NAD(+) + H2O = L-glutamate + NADH + 2 H(+)</text>
        <dbReference type="Rhea" id="RHEA:30235"/>
        <dbReference type="ChEBI" id="CHEBI:15377"/>
        <dbReference type="ChEBI" id="CHEBI:15378"/>
        <dbReference type="ChEBI" id="CHEBI:29985"/>
        <dbReference type="ChEBI" id="CHEBI:57540"/>
        <dbReference type="ChEBI" id="CHEBI:57945"/>
        <dbReference type="ChEBI" id="CHEBI:58066"/>
        <dbReference type="EC" id="1.2.1.88"/>
    </reaction>
</comment>
<dbReference type="InterPro" id="IPR016161">
    <property type="entry name" value="Ald_DH/histidinol_DH"/>
</dbReference>
<comment type="pathway">
    <text evidence="1">Amino-acid degradation; L-proline degradation into L-glutamate; L-glutamate from L-proline: step 2/2.</text>
</comment>
<dbReference type="Gene3D" id="3.40.605.10">
    <property type="entry name" value="Aldehyde Dehydrogenase, Chain A, domain 1"/>
    <property type="match status" value="1"/>
</dbReference>
<dbReference type="GO" id="GO:0009898">
    <property type="term" value="C:cytoplasmic side of plasma membrane"/>
    <property type="evidence" value="ECO:0007669"/>
    <property type="project" value="TreeGrafter"/>
</dbReference>
<dbReference type="PANTHER" id="PTHR42862">
    <property type="entry name" value="DELTA-1-PYRROLINE-5-CARBOXYLATE DEHYDROGENASE 1, ISOFORM A-RELATED"/>
    <property type="match status" value="1"/>
</dbReference>
<feature type="non-terminal residue" evidence="9">
    <location>
        <position position="866"/>
    </location>
</feature>
<dbReference type="NCBIfam" id="NF008869">
    <property type="entry name" value="PRK11904.1"/>
    <property type="match status" value="1"/>
</dbReference>
<accession>A0A381XI51</accession>
<keyword evidence="3" id="KW-0560">Oxidoreductase</keyword>
<dbReference type="SUPFAM" id="SSF53720">
    <property type="entry name" value="ALDH-like"/>
    <property type="match status" value="1"/>
</dbReference>
<evidence type="ECO:0000259" key="8">
    <source>
        <dbReference type="Pfam" id="PF14850"/>
    </source>
</evidence>
<protein>
    <recommendedName>
        <fullName evidence="2">L-glutamate gamma-semialdehyde dehydrogenase</fullName>
        <ecNumber evidence="2">1.2.1.88</ecNumber>
    </recommendedName>
</protein>